<protein>
    <recommendedName>
        <fullName evidence="1">FAD-dependent urate hydroxylase HpyO/Asp monooxygenase CreE-like FAD/NAD(P)-binding domain-containing protein</fullName>
    </recommendedName>
</protein>
<dbReference type="Proteomes" id="UP000276603">
    <property type="component" value="Unassembled WGS sequence"/>
</dbReference>
<accession>A0A3B0C334</accession>
<dbReference type="InterPro" id="IPR052189">
    <property type="entry name" value="L-asp_N-monooxygenase_NS-form"/>
</dbReference>
<dbReference type="OrthoDB" id="6309046at2"/>
<dbReference type="RefSeq" id="WP_120713607.1">
    <property type="nucleotide sequence ID" value="NZ_RBCJ01000004.1"/>
</dbReference>
<evidence type="ECO:0000259" key="1">
    <source>
        <dbReference type="Pfam" id="PF13454"/>
    </source>
</evidence>
<keyword evidence="3" id="KW-1185">Reference proteome</keyword>
<evidence type="ECO:0000313" key="2">
    <source>
        <dbReference type="EMBL" id="RKN78699.1"/>
    </source>
</evidence>
<name>A0A3B0C334_9FLAO</name>
<dbReference type="InterPro" id="IPR038732">
    <property type="entry name" value="HpyO/CreE_NAD-binding"/>
</dbReference>
<dbReference type="AlphaFoldDB" id="A0A3B0C334"/>
<gene>
    <name evidence="2" type="ORF">D7Z94_21125</name>
</gene>
<comment type="caution">
    <text evidence="2">The sequence shown here is derived from an EMBL/GenBank/DDBJ whole genome shotgun (WGS) entry which is preliminary data.</text>
</comment>
<dbReference type="PANTHER" id="PTHR40254">
    <property type="entry name" value="BLR0577 PROTEIN"/>
    <property type="match status" value="1"/>
</dbReference>
<sequence length="583" mass="64434">MSKNHENEQVVAIIGGGPRGLSALESLHKALANKDFKGKVKTLLFEETDQLGNGPVYHLGQPDTNWLNVSERGLTIPKRESINGSGFAIPSFPSYQTWSGFDERKDVGTIPDKFPLRSELGTYLGERYAAITKDLLMLGKLEVVLAKVTSLDYSDGKFKITTNVKETYSADEVVLTIGHQPTKVDRQLTKWKEKLEADTALQLFTAPYPVEDISKDVKEDDVIALRGFGLAMIDVARALTEGLGGSFELLDKDTRKMSYRPSEKNGVQLVPFSLDGLPMTPKPLHLNLDKPYIPSEAELEAFAERLRNSVRKGGKVSDTRFLIDAITPLIVKKYCSLGDSVYAHTLTEGELEKLVANWLEDGSTEDSLIISKSLPAYQSMTAFVEMATGHSKISLDYCIGQVWRHCQPSMYKELSFTNLDDELIAEIIQLDERLKRYSYGPPVDSLQQLLALVDAGAMTFDFVNNPEITQTAEGWKLERDDKRVIANSMVDSVLDSPKLLEVNSPLVKSLLSDSLVEPVHSALGINTAENALVELGAENNILPLAVLGRLAKGTIIGVDAILECFGERSELWAEGLVERLELK</sequence>
<dbReference type="SUPFAM" id="SSF51905">
    <property type="entry name" value="FAD/NAD(P)-binding domain"/>
    <property type="match status" value="1"/>
</dbReference>
<evidence type="ECO:0000313" key="3">
    <source>
        <dbReference type="Proteomes" id="UP000276603"/>
    </source>
</evidence>
<dbReference type="PANTHER" id="PTHR40254:SF1">
    <property type="entry name" value="BLR0577 PROTEIN"/>
    <property type="match status" value="1"/>
</dbReference>
<reference evidence="2 3" key="1">
    <citation type="submission" date="2018-10" db="EMBL/GenBank/DDBJ databases">
        <title>Ulvibacterium marinum gen. nov., sp. nov., a novel marine bacterium of the family Flavobacteriaceae, isolated from a culture of the green alga Ulva prolifera.</title>
        <authorList>
            <person name="Zhang Z."/>
        </authorList>
    </citation>
    <scope>NUCLEOTIDE SEQUENCE [LARGE SCALE GENOMIC DNA]</scope>
    <source>
        <strain evidence="2 3">CCMM003</strain>
    </source>
</reference>
<dbReference type="InterPro" id="IPR036188">
    <property type="entry name" value="FAD/NAD-bd_sf"/>
</dbReference>
<proteinExistence type="predicted"/>
<dbReference type="Gene3D" id="3.50.50.60">
    <property type="entry name" value="FAD/NAD(P)-binding domain"/>
    <property type="match status" value="1"/>
</dbReference>
<feature type="domain" description="FAD-dependent urate hydroxylase HpyO/Asp monooxygenase CreE-like FAD/NAD(P)-binding" evidence="1">
    <location>
        <begin position="12"/>
        <end position="180"/>
    </location>
</feature>
<organism evidence="2 3">
    <name type="scientific">Ulvibacterium marinum</name>
    <dbReference type="NCBI Taxonomy" id="2419782"/>
    <lineage>
        <taxon>Bacteria</taxon>
        <taxon>Pseudomonadati</taxon>
        <taxon>Bacteroidota</taxon>
        <taxon>Flavobacteriia</taxon>
        <taxon>Flavobacteriales</taxon>
        <taxon>Flavobacteriaceae</taxon>
        <taxon>Ulvibacterium</taxon>
    </lineage>
</organism>
<dbReference type="EMBL" id="RBCJ01000004">
    <property type="protein sequence ID" value="RKN78699.1"/>
    <property type="molecule type" value="Genomic_DNA"/>
</dbReference>
<dbReference type="Pfam" id="PF13454">
    <property type="entry name" value="NAD_binding_9"/>
    <property type="match status" value="1"/>
</dbReference>